<feature type="signal peptide" evidence="10">
    <location>
        <begin position="1"/>
        <end position="19"/>
    </location>
</feature>
<evidence type="ECO:0000256" key="4">
    <source>
        <dbReference type="ARBA" id="ARBA00022737"/>
    </source>
</evidence>
<dbReference type="OMA" id="QNITIEP"/>
<dbReference type="GO" id="GO:0007411">
    <property type="term" value="P:axon guidance"/>
    <property type="evidence" value="ECO:0007669"/>
    <property type="project" value="TreeGrafter"/>
</dbReference>
<comment type="subcellular location">
    <subcellularLocation>
        <location evidence="1">Cell membrane</location>
    </subcellularLocation>
</comment>
<dbReference type="AlphaFoldDB" id="A0A979FJR1"/>
<evidence type="ECO:0000256" key="6">
    <source>
        <dbReference type="ARBA" id="ARBA00023157"/>
    </source>
</evidence>
<dbReference type="InterPro" id="IPR003598">
    <property type="entry name" value="Ig_sub2"/>
</dbReference>
<evidence type="ECO:0000256" key="7">
    <source>
        <dbReference type="ARBA" id="ARBA00023180"/>
    </source>
</evidence>
<keyword evidence="6" id="KW-1015">Disulfide bond</keyword>
<dbReference type="Pfam" id="PF13927">
    <property type="entry name" value="Ig_3"/>
    <property type="match status" value="1"/>
</dbReference>
<dbReference type="OrthoDB" id="6507807at2759"/>
<dbReference type="CDD" id="cd00063">
    <property type="entry name" value="FN3"/>
    <property type="match status" value="1"/>
</dbReference>
<dbReference type="PANTHER" id="PTHR10075:SF100">
    <property type="entry name" value="FASCICLIN-2"/>
    <property type="match status" value="1"/>
</dbReference>
<organism evidence="13 14">
    <name type="scientific">Hyalella azteca</name>
    <name type="common">Amphipod</name>
    <dbReference type="NCBI Taxonomy" id="294128"/>
    <lineage>
        <taxon>Eukaryota</taxon>
        <taxon>Metazoa</taxon>
        <taxon>Ecdysozoa</taxon>
        <taxon>Arthropoda</taxon>
        <taxon>Crustacea</taxon>
        <taxon>Multicrustacea</taxon>
        <taxon>Malacostraca</taxon>
        <taxon>Eumalacostraca</taxon>
        <taxon>Peracarida</taxon>
        <taxon>Amphipoda</taxon>
        <taxon>Senticaudata</taxon>
        <taxon>Talitrida</taxon>
        <taxon>Talitroidea</taxon>
        <taxon>Hyalellidae</taxon>
        <taxon>Hyalella</taxon>
    </lineage>
</organism>
<evidence type="ECO:0000259" key="11">
    <source>
        <dbReference type="PROSITE" id="PS50835"/>
    </source>
</evidence>
<dbReference type="PANTHER" id="PTHR10075">
    <property type="entry name" value="BASIGIN RELATED"/>
    <property type="match status" value="1"/>
</dbReference>
<evidence type="ECO:0000256" key="3">
    <source>
        <dbReference type="ARBA" id="ARBA00022729"/>
    </source>
</evidence>
<accession>A0A979FJR1</accession>
<dbReference type="InterPro" id="IPR003961">
    <property type="entry name" value="FN3_dom"/>
</dbReference>
<dbReference type="SMART" id="SM00409">
    <property type="entry name" value="IG"/>
    <property type="match status" value="3"/>
</dbReference>
<feature type="domain" description="Fibronectin type-III" evidence="12">
    <location>
        <begin position="319"/>
        <end position="435"/>
    </location>
</feature>
<dbReference type="GO" id="GO:0007156">
    <property type="term" value="P:homophilic cell adhesion via plasma membrane adhesion molecules"/>
    <property type="evidence" value="ECO:0007669"/>
    <property type="project" value="TreeGrafter"/>
</dbReference>
<dbReference type="InterPro" id="IPR036179">
    <property type="entry name" value="Ig-like_dom_sf"/>
</dbReference>
<evidence type="ECO:0000313" key="14">
    <source>
        <dbReference type="RefSeq" id="XP_047737221.1"/>
    </source>
</evidence>
<dbReference type="GO" id="GO:0005886">
    <property type="term" value="C:plasma membrane"/>
    <property type="evidence" value="ECO:0007669"/>
    <property type="project" value="UniProtKB-SubCell"/>
</dbReference>
<dbReference type="PROSITE" id="PS50853">
    <property type="entry name" value="FN3"/>
    <property type="match status" value="1"/>
</dbReference>
<feature type="domain" description="Ig-like" evidence="11">
    <location>
        <begin position="229"/>
        <end position="317"/>
    </location>
</feature>
<dbReference type="InterPro" id="IPR007110">
    <property type="entry name" value="Ig-like_dom"/>
</dbReference>
<name>A0A979FJR1_HYAAZ</name>
<reference evidence="14" key="1">
    <citation type="submission" date="2025-08" db="UniProtKB">
        <authorList>
            <consortium name="RefSeq"/>
        </authorList>
    </citation>
    <scope>IDENTIFICATION</scope>
    <source>
        <tissue evidence="14">Whole organism</tissue>
    </source>
</reference>
<dbReference type="SMART" id="SM00060">
    <property type="entry name" value="FN3"/>
    <property type="match status" value="1"/>
</dbReference>
<dbReference type="GO" id="GO:0070593">
    <property type="term" value="P:dendrite self-avoidance"/>
    <property type="evidence" value="ECO:0007669"/>
    <property type="project" value="TreeGrafter"/>
</dbReference>
<dbReference type="FunFam" id="2.60.40.10:FF:000328">
    <property type="entry name" value="CLUMA_CG000981, isoform A"/>
    <property type="match status" value="1"/>
</dbReference>
<evidence type="ECO:0000259" key="12">
    <source>
        <dbReference type="PROSITE" id="PS50853"/>
    </source>
</evidence>
<dbReference type="GO" id="GO:0098632">
    <property type="term" value="F:cell-cell adhesion mediator activity"/>
    <property type="evidence" value="ECO:0007669"/>
    <property type="project" value="TreeGrafter"/>
</dbReference>
<evidence type="ECO:0000256" key="5">
    <source>
        <dbReference type="ARBA" id="ARBA00023136"/>
    </source>
</evidence>
<keyword evidence="5" id="KW-0472">Membrane</keyword>
<feature type="chain" id="PRO_5036994978" evidence="10">
    <location>
        <begin position="20"/>
        <end position="468"/>
    </location>
</feature>
<dbReference type="Proteomes" id="UP000694843">
    <property type="component" value="Unplaced"/>
</dbReference>
<keyword evidence="13" id="KW-1185">Reference proteome</keyword>
<dbReference type="GO" id="GO:0030424">
    <property type="term" value="C:axon"/>
    <property type="evidence" value="ECO:0007669"/>
    <property type="project" value="TreeGrafter"/>
</dbReference>
<feature type="domain" description="Ig-like" evidence="11">
    <location>
        <begin position="138"/>
        <end position="224"/>
    </location>
</feature>
<dbReference type="Gene3D" id="2.60.40.10">
    <property type="entry name" value="Immunoglobulins"/>
    <property type="match status" value="4"/>
</dbReference>
<proteinExistence type="predicted"/>
<evidence type="ECO:0000256" key="1">
    <source>
        <dbReference type="ARBA" id="ARBA00004236"/>
    </source>
</evidence>
<evidence type="ECO:0000256" key="8">
    <source>
        <dbReference type="ARBA" id="ARBA00023319"/>
    </source>
</evidence>
<protein>
    <submittedName>
        <fullName evidence="14">Neural cell adhesion molecule 1-like isoform X1</fullName>
    </submittedName>
</protein>
<dbReference type="Pfam" id="PF00041">
    <property type="entry name" value="fn3"/>
    <property type="match status" value="1"/>
</dbReference>
<feature type="region of interest" description="Disordered" evidence="9">
    <location>
        <begin position="163"/>
        <end position="187"/>
    </location>
</feature>
<feature type="domain" description="Ig-like" evidence="11">
    <location>
        <begin position="38"/>
        <end position="122"/>
    </location>
</feature>
<dbReference type="Pfam" id="PF07679">
    <property type="entry name" value="I-set"/>
    <property type="match status" value="1"/>
</dbReference>
<evidence type="ECO:0000256" key="9">
    <source>
        <dbReference type="SAM" id="MobiDB-lite"/>
    </source>
</evidence>
<keyword evidence="7" id="KW-0325">Glycoprotein</keyword>
<dbReference type="InterPro" id="IPR036116">
    <property type="entry name" value="FN3_sf"/>
</dbReference>
<dbReference type="SMART" id="SM00408">
    <property type="entry name" value="IGc2"/>
    <property type="match status" value="3"/>
</dbReference>
<dbReference type="InterPro" id="IPR013098">
    <property type="entry name" value="Ig_I-set"/>
</dbReference>
<evidence type="ECO:0000256" key="2">
    <source>
        <dbReference type="ARBA" id="ARBA00022475"/>
    </source>
</evidence>
<dbReference type="FunFam" id="2.60.40.10:FF:000032">
    <property type="entry name" value="palladin isoform X1"/>
    <property type="match status" value="1"/>
</dbReference>
<keyword evidence="4" id="KW-0677">Repeat</keyword>
<dbReference type="RefSeq" id="XP_047737221.1">
    <property type="nucleotide sequence ID" value="XM_047881265.1"/>
</dbReference>
<gene>
    <name evidence="14" type="primary">LOC108677601</name>
</gene>
<dbReference type="InterPro" id="IPR013783">
    <property type="entry name" value="Ig-like_fold"/>
</dbReference>
<keyword evidence="2" id="KW-1003">Cell membrane</keyword>
<keyword evidence="3 10" id="KW-0732">Signal</keyword>
<dbReference type="SUPFAM" id="SSF49265">
    <property type="entry name" value="Fibronectin type III"/>
    <property type="match status" value="1"/>
</dbReference>
<dbReference type="SUPFAM" id="SSF48726">
    <property type="entry name" value="Immunoglobulin"/>
    <property type="match status" value="3"/>
</dbReference>
<evidence type="ECO:0000256" key="10">
    <source>
        <dbReference type="SAM" id="SignalP"/>
    </source>
</evidence>
<evidence type="ECO:0000313" key="13">
    <source>
        <dbReference type="Proteomes" id="UP000694843"/>
    </source>
</evidence>
<keyword evidence="8" id="KW-0393">Immunoglobulin domain</keyword>
<dbReference type="PROSITE" id="PS50835">
    <property type="entry name" value="IG_LIKE"/>
    <property type="match status" value="3"/>
</dbReference>
<sequence>MRISGCILTFLLITAAAAAQKDDEYEDYAADLSDTEPPQFLSVPEEFSVEVGGEITFPCHVQHLGKRQMVFQFNSFTAPSKEKLYFAGTSRISANRRLRKDEHSFTLTNIKRSDAGQYACKLYDPPLQVVHVLRVQYPAMIRRISPDKQHAVKGESVTLQCEAEGNPEPAIHWSRRGGRLPSGSHSEEGLSITLEKIDRREAGTYVCTASNGIGEPSSAEMRIEVEYRPEITTEESILHTGNGDEAKLVCIVHGHPAPTVHWRRGDHLVASDKHLMTHDGEHRHSLIIRDVQDDDFGDYTCSAKNRQGVTEQTVVLTGLPKVPKMTSSPAGGEKETYTLTWETESFSPIVQYRVQFRKVGRGESRNKSAWKDSLYTAKPQRPRHNQPRSSNRVQVMGHAIPNLDPATDYQATVAVENKFGWSPPSPVFQFHTRKEVADGQSASTASTMQSLRTVCVTVLSAVIISAFV</sequence>
<dbReference type="GeneID" id="108677601"/>
<dbReference type="InterPro" id="IPR003599">
    <property type="entry name" value="Ig_sub"/>
</dbReference>